<proteinExistence type="predicted"/>
<dbReference type="InterPro" id="IPR007210">
    <property type="entry name" value="ABC_Gly_betaine_transp_sub-bd"/>
</dbReference>
<name>A0A382BLP9_9ZZZZ</name>
<gene>
    <name evidence="2" type="ORF">METZ01_LOCUS167458</name>
</gene>
<dbReference type="GO" id="GO:0043190">
    <property type="term" value="C:ATP-binding cassette (ABC) transporter complex"/>
    <property type="evidence" value="ECO:0007669"/>
    <property type="project" value="InterPro"/>
</dbReference>
<reference evidence="2" key="1">
    <citation type="submission" date="2018-05" db="EMBL/GenBank/DDBJ databases">
        <authorList>
            <person name="Lanie J.A."/>
            <person name="Ng W.-L."/>
            <person name="Kazmierczak K.M."/>
            <person name="Andrzejewski T.M."/>
            <person name="Davidsen T.M."/>
            <person name="Wayne K.J."/>
            <person name="Tettelin H."/>
            <person name="Glass J.I."/>
            <person name="Rusch D."/>
            <person name="Podicherti R."/>
            <person name="Tsui H.-C.T."/>
            <person name="Winkler M.E."/>
        </authorList>
    </citation>
    <scope>NUCLEOTIDE SEQUENCE</scope>
</reference>
<dbReference type="Gene3D" id="3.10.105.10">
    <property type="entry name" value="Dipeptide-binding Protein, Domain 3"/>
    <property type="match status" value="1"/>
</dbReference>
<dbReference type="SUPFAM" id="SSF53850">
    <property type="entry name" value="Periplasmic binding protein-like II"/>
    <property type="match status" value="1"/>
</dbReference>
<organism evidence="2">
    <name type="scientific">marine metagenome</name>
    <dbReference type="NCBI Taxonomy" id="408172"/>
    <lineage>
        <taxon>unclassified sequences</taxon>
        <taxon>metagenomes</taxon>
        <taxon>ecological metagenomes</taxon>
    </lineage>
</organism>
<protein>
    <recommendedName>
        <fullName evidence="1">ABC-type glycine betaine transport system substrate-binding domain-containing protein</fullName>
    </recommendedName>
</protein>
<dbReference type="CDD" id="cd13642">
    <property type="entry name" value="PBP2_BCP_1"/>
    <property type="match status" value="1"/>
</dbReference>
<dbReference type="EMBL" id="UINC01030350">
    <property type="protein sequence ID" value="SVB14604.1"/>
    <property type="molecule type" value="Genomic_DNA"/>
</dbReference>
<dbReference type="Pfam" id="PF04069">
    <property type="entry name" value="OpuAC"/>
    <property type="match status" value="1"/>
</dbReference>
<feature type="domain" description="ABC-type glycine betaine transport system substrate-binding" evidence="1">
    <location>
        <begin position="4"/>
        <end position="254"/>
    </location>
</feature>
<sequence>EIVPGNNTAIYAAMDRGKGEIEVHPDVWLPNQSAYTNEFVRDKKTVRLSSNSYEGNQGYCVSQDFAKKMNITAIEDLGRPEVVKAMDSDGNGKGEFWIGADGWASANVNQVKLREYKLYDAGVEPIRSAEAVKNARVLDSIKKGEGYAFYCYKPHAIWGMADVVMLEEPKFDAAKYKMVQPKEDPDWYNKSYVATKDALKNIQIAWAVSLESKSPAIVGFFEKFQLTADDVSTMAYQISVEKKKPADVARAWMEANKSTVDGWLGL</sequence>
<dbReference type="Gene3D" id="3.40.190.100">
    <property type="entry name" value="Glycine betaine-binding periplasmic protein, domain 2"/>
    <property type="match status" value="1"/>
</dbReference>
<feature type="non-terminal residue" evidence="2">
    <location>
        <position position="1"/>
    </location>
</feature>
<evidence type="ECO:0000259" key="1">
    <source>
        <dbReference type="Pfam" id="PF04069"/>
    </source>
</evidence>
<evidence type="ECO:0000313" key="2">
    <source>
        <dbReference type="EMBL" id="SVB14604.1"/>
    </source>
</evidence>
<dbReference type="GO" id="GO:0022857">
    <property type="term" value="F:transmembrane transporter activity"/>
    <property type="evidence" value="ECO:0007669"/>
    <property type="project" value="InterPro"/>
</dbReference>
<dbReference type="AlphaFoldDB" id="A0A382BLP9"/>
<accession>A0A382BLP9</accession>